<proteinExistence type="predicted"/>
<sequence>MFLPVKTMAVDLPFPANSQVSISFLCHNNPLLSELFINLIKK</sequence>
<reference evidence="1" key="1">
    <citation type="submission" date="2018-01" db="EMBL/GenBank/DDBJ databases">
        <authorList>
            <person name="Regsiter A."/>
            <person name="William W."/>
        </authorList>
    </citation>
    <scope>NUCLEOTIDE SEQUENCE</scope>
    <source>
        <strain evidence="1">TRIP AH-1</strain>
    </source>
</reference>
<dbReference type="EMBL" id="OJIN01000146">
    <property type="protein sequence ID" value="SPD74318.1"/>
    <property type="molecule type" value="Genomic_DNA"/>
</dbReference>
<gene>
    <name evidence="1" type="ORF">PITCH_A230004</name>
</gene>
<evidence type="ECO:0000313" key="1">
    <source>
        <dbReference type="EMBL" id="SPD74318.1"/>
    </source>
</evidence>
<name>A0A445MXX4_9BACT</name>
<accession>A0A445MXX4</accession>
<protein>
    <submittedName>
        <fullName evidence="1">Uncharacterized protein</fullName>
    </submittedName>
</protein>
<organism evidence="1">
    <name type="scientific">uncultured Desulfobacterium sp</name>
    <dbReference type="NCBI Taxonomy" id="201089"/>
    <lineage>
        <taxon>Bacteria</taxon>
        <taxon>Pseudomonadati</taxon>
        <taxon>Thermodesulfobacteriota</taxon>
        <taxon>Desulfobacteria</taxon>
        <taxon>Desulfobacterales</taxon>
        <taxon>Desulfobacteriaceae</taxon>
        <taxon>Desulfobacterium</taxon>
        <taxon>environmental samples</taxon>
    </lineage>
</organism>
<dbReference type="AlphaFoldDB" id="A0A445MXX4"/>